<sequence length="10" mass="1264">MYQFSIIAYK</sequence>
<gene>
    <name evidence="1" type="ORF">F383_27286</name>
</gene>
<dbReference type="EMBL" id="KN417800">
    <property type="protein sequence ID" value="KHG21188.1"/>
    <property type="molecule type" value="Genomic_DNA"/>
</dbReference>
<dbReference type="Proteomes" id="UP000032142">
    <property type="component" value="Unassembled WGS sequence"/>
</dbReference>
<organism evidence="1 2">
    <name type="scientific">Gossypium arboreum</name>
    <name type="common">Tree cotton</name>
    <name type="synonym">Gossypium nanking</name>
    <dbReference type="NCBI Taxonomy" id="29729"/>
    <lineage>
        <taxon>Eukaryota</taxon>
        <taxon>Viridiplantae</taxon>
        <taxon>Streptophyta</taxon>
        <taxon>Embryophyta</taxon>
        <taxon>Tracheophyta</taxon>
        <taxon>Spermatophyta</taxon>
        <taxon>Magnoliopsida</taxon>
        <taxon>eudicotyledons</taxon>
        <taxon>Gunneridae</taxon>
        <taxon>Pentapetalae</taxon>
        <taxon>rosids</taxon>
        <taxon>malvids</taxon>
        <taxon>Malvales</taxon>
        <taxon>Malvaceae</taxon>
        <taxon>Malvoideae</taxon>
        <taxon>Gossypium</taxon>
    </lineage>
</organism>
<accession>A0A0B0P371</accession>
<name>A0A0B0P371_GOSAR</name>
<protein>
    <submittedName>
        <fullName evidence="1">Uncharacterized protein</fullName>
    </submittedName>
</protein>
<proteinExistence type="predicted"/>
<keyword evidence="2" id="KW-1185">Reference proteome</keyword>
<reference evidence="2" key="1">
    <citation type="submission" date="2014-09" db="EMBL/GenBank/DDBJ databases">
        <authorList>
            <person name="Mudge J."/>
            <person name="Ramaraj T."/>
            <person name="Lindquist I.E."/>
            <person name="Bharti A.K."/>
            <person name="Sundararajan A."/>
            <person name="Cameron C.T."/>
            <person name="Woodward J.E."/>
            <person name="May G.D."/>
            <person name="Brubaker C."/>
            <person name="Broadhvest J."/>
            <person name="Wilkins T.A."/>
        </authorList>
    </citation>
    <scope>NUCLEOTIDE SEQUENCE</scope>
    <source>
        <strain evidence="2">cv. AKA8401</strain>
    </source>
</reference>
<evidence type="ECO:0000313" key="2">
    <source>
        <dbReference type="Proteomes" id="UP000032142"/>
    </source>
</evidence>
<evidence type="ECO:0000313" key="1">
    <source>
        <dbReference type="EMBL" id="KHG21188.1"/>
    </source>
</evidence>